<dbReference type="GO" id="GO:0005524">
    <property type="term" value="F:ATP binding"/>
    <property type="evidence" value="ECO:0007669"/>
    <property type="project" value="UniProtKB-KW"/>
</dbReference>
<dbReference type="PANTHER" id="PTHR43514">
    <property type="entry name" value="ABC TRANSPORTER I FAMILY MEMBER 10"/>
    <property type="match status" value="1"/>
</dbReference>
<keyword evidence="5" id="KW-1185">Reference proteome</keyword>
<evidence type="ECO:0000256" key="1">
    <source>
        <dbReference type="ARBA" id="ARBA00022741"/>
    </source>
</evidence>
<dbReference type="AlphaFoldDB" id="A0A1M5R567"/>
<dbReference type="PROSITE" id="PS50893">
    <property type="entry name" value="ABC_TRANSPORTER_2"/>
    <property type="match status" value="1"/>
</dbReference>
<dbReference type="PANTHER" id="PTHR43514:SF4">
    <property type="entry name" value="ABC TRANSPORTER I FAMILY MEMBER 10"/>
    <property type="match status" value="1"/>
</dbReference>
<dbReference type="SMART" id="SM00382">
    <property type="entry name" value="AAA"/>
    <property type="match status" value="1"/>
</dbReference>
<dbReference type="NCBIfam" id="TIGR02142">
    <property type="entry name" value="modC_ABC"/>
    <property type="match status" value="1"/>
</dbReference>
<dbReference type="Pfam" id="PF00005">
    <property type="entry name" value="ABC_tran"/>
    <property type="match status" value="1"/>
</dbReference>
<name>A0A1M5R567_9GAMM</name>
<dbReference type="InterPro" id="IPR017871">
    <property type="entry name" value="ABC_transporter-like_CS"/>
</dbReference>
<dbReference type="EMBL" id="FQWZ01000007">
    <property type="protein sequence ID" value="SHH21129.1"/>
    <property type="molecule type" value="Genomic_DNA"/>
</dbReference>
<keyword evidence="1" id="KW-0547">Nucleotide-binding</keyword>
<dbReference type="InterPro" id="IPR003593">
    <property type="entry name" value="AAA+_ATPase"/>
</dbReference>
<dbReference type="InterPro" id="IPR003439">
    <property type="entry name" value="ABC_transporter-like_ATP-bd"/>
</dbReference>
<evidence type="ECO:0000313" key="5">
    <source>
        <dbReference type="Proteomes" id="UP000199758"/>
    </source>
</evidence>
<dbReference type="GO" id="GO:0016020">
    <property type="term" value="C:membrane"/>
    <property type="evidence" value="ECO:0007669"/>
    <property type="project" value="InterPro"/>
</dbReference>
<accession>A0A1M5R567</accession>
<dbReference type="OrthoDB" id="9802264at2"/>
<evidence type="ECO:0000313" key="4">
    <source>
        <dbReference type="EMBL" id="SHH21129.1"/>
    </source>
</evidence>
<evidence type="ECO:0000256" key="2">
    <source>
        <dbReference type="ARBA" id="ARBA00022840"/>
    </source>
</evidence>
<feature type="domain" description="ABC transporter" evidence="3">
    <location>
        <begin position="1"/>
        <end position="218"/>
    </location>
</feature>
<dbReference type="STRING" id="490188.SAMN04488068_2889"/>
<dbReference type="GO" id="GO:0140359">
    <property type="term" value="F:ABC-type transporter activity"/>
    <property type="evidence" value="ECO:0007669"/>
    <property type="project" value="InterPro"/>
</dbReference>
<dbReference type="GO" id="GO:0015098">
    <property type="term" value="F:molybdate ion transmembrane transporter activity"/>
    <property type="evidence" value="ECO:0007669"/>
    <property type="project" value="InterPro"/>
</dbReference>
<reference evidence="4 5" key="1">
    <citation type="submission" date="2016-11" db="EMBL/GenBank/DDBJ databases">
        <authorList>
            <person name="Jaros S."/>
            <person name="Januszkiewicz K."/>
            <person name="Wedrychowicz H."/>
        </authorList>
    </citation>
    <scope>NUCLEOTIDE SEQUENCE [LARGE SCALE GENOMIC DNA]</scope>
    <source>
        <strain evidence="4 5">CGMCC 1.7049</strain>
    </source>
</reference>
<protein>
    <submittedName>
        <fullName evidence="4">Molybdate transport system ATP-binding protein</fullName>
    </submittedName>
</protein>
<proteinExistence type="predicted"/>
<dbReference type="RefSeq" id="WP_072898514.1">
    <property type="nucleotide sequence ID" value="NZ_FQWZ01000007.1"/>
</dbReference>
<organism evidence="4 5">
    <name type="scientific">Hydrocarboniphaga daqingensis</name>
    <dbReference type="NCBI Taxonomy" id="490188"/>
    <lineage>
        <taxon>Bacteria</taxon>
        <taxon>Pseudomonadati</taxon>
        <taxon>Pseudomonadota</taxon>
        <taxon>Gammaproteobacteria</taxon>
        <taxon>Nevskiales</taxon>
        <taxon>Nevskiaceae</taxon>
        <taxon>Hydrocarboniphaga</taxon>
    </lineage>
</organism>
<dbReference type="InterPro" id="IPR050334">
    <property type="entry name" value="Molybdenum_import_ModC"/>
</dbReference>
<sequence length="218" mass="24025">MLDVDLHFSRGDFQLQVQHRFDPGVTGICGPSGSGKSSLLALIAGLLVPQQGRITFDGRCWVDTARGCFLPPHQRRIGLVFQDGQLFPHLSVHANLHYALRWLPAAQRRVAPDAVIDLLELRPLLQRRPDQLSGGERQRVALGRALLMSPQLLLLDEPLSALDARLKAQILPFLQRVRDQMHLPMLYVSHAPQEIAALTTQVLAIADGRLAPAIAADA</sequence>
<dbReference type="GO" id="GO:0016887">
    <property type="term" value="F:ATP hydrolysis activity"/>
    <property type="evidence" value="ECO:0007669"/>
    <property type="project" value="InterPro"/>
</dbReference>
<dbReference type="InterPro" id="IPR011868">
    <property type="entry name" value="ModC_ABC_ATP-bd"/>
</dbReference>
<evidence type="ECO:0000259" key="3">
    <source>
        <dbReference type="PROSITE" id="PS50893"/>
    </source>
</evidence>
<gene>
    <name evidence="4" type="ORF">SAMN04488068_2889</name>
</gene>
<dbReference type="Gene3D" id="3.40.50.300">
    <property type="entry name" value="P-loop containing nucleotide triphosphate hydrolases"/>
    <property type="match status" value="1"/>
</dbReference>
<dbReference type="Proteomes" id="UP000199758">
    <property type="component" value="Unassembled WGS sequence"/>
</dbReference>
<dbReference type="PROSITE" id="PS00211">
    <property type="entry name" value="ABC_TRANSPORTER_1"/>
    <property type="match status" value="1"/>
</dbReference>
<dbReference type="InterPro" id="IPR027417">
    <property type="entry name" value="P-loop_NTPase"/>
</dbReference>
<dbReference type="SUPFAM" id="SSF52540">
    <property type="entry name" value="P-loop containing nucleoside triphosphate hydrolases"/>
    <property type="match status" value="1"/>
</dbReference>
<keyword evidence="2 4" id="KW-0067">ATP-binding</keyword>